<dbReference type="AlphaFoldDB" id="A0A3A9K3T3"/>
<dbReference type="PANTHER" id="PTHR43316">
    <property type="entry name" value="HYDROLASE, HALOACID DELAHOGENASE-RELATED"/>
    <property type="match status" value="1"/>
</dbReference>
<name>A0A3A9K3T3_9BACI</name>
<dbReference type="InterPro" id="IPR006439">
    <property type="entry name" value="HAD-SF_hydro_IA"/>
</dbReference>
<dbReference type="SFLD" id="SFLDS00003">
    <property type="entry name" value="Haloacid_Dehalogenase"/>
    <property type="match status" value="1"/>
</dbReference>
<dbReference type="InterPro" id="IPR036412">
    <property type="entry name" value="HAD-like_sf"/>
</dbReference>
<dbReference type="Proteomes" id="UP000281498">
    <property type="component" value="Unassembled WGS sequence"/>
</dbReference>
<evidence type="ECO:0000256" key="1">
    <source>
        <dbReference type="ARBA" id="ARBA00022801"/>
    </source>
</evidence>
<dbReference type="InterPro" id="IPR051540">
    <property type="entry name" value="S-2-haloacid_dehalogenase"/>
</dbReference>
<dbReference type="SFLD" id="SFLDG01129">
    <property type="entry name" value="C1.5:_HAD__Beta-PGM__Phosphata"/>
    <property type="match status" value="1"/>
</dbReference>
<dbReference type="OrthoDB" id="9794212at2"/>
<dbReference type="RefSeq" id="WP_110939016.1">
    <property type="nucleotide sequence ID" value="NZ_PDOE01000027.1"/>
</dbReference>
<gene>
    <name evidence="2" type="ORF">CR203_23370</name>
</gene>
<organism evidence="2 3">
    <name type="scientific">Salipaludibacillus neizhouensis</name>
    <dbReference type="NCBI Taxonomy" id="885475"/>
    <lineage>
        <taxon>Bacteria</taxon>
        <taxon>Bacillati</taxon>
        <taxon>Bacillota</taxon>
        <taxon>Bacilli</taxon>
        <taxon>Bacillales</taxon>
        <taxon>Bacillaceae</taxon>
    </lineage>
</organism>
<accession>A0A3A9K3T3</accession>
<evidence type="ECO:0000313" key="3">
    <source>
        <dbReference type="Proteomes" id="UP000281498"/>
    </source>
</evidence>
<dbReference type="InterPro" id="IPR023214">
    <property type="entry name" value="HAD_sf"/>
</dbReference>
<reference evidence="2 3" key="1">
    <citation type="submission" date="2017-10" db="EMBL/GenBank/DDBJ databases">
        <title>Bacillus sp. nov., a halophilic bacterium isolated from a Keqin Lake.</title>
        <authorList>
            <person name="Wang H."/>
        </authorList>
    </citation>
    <scope>NUCLEOTIDE SEQUENCE [LARGE SCALE GENOMIC DNA]</scope>
    <source>
        <strain evidence="2 3">KCTC 13187</strain>
    </source>
</reference>
<keyword evidence="3" id="KW-1185">Reference proteome</keyword>
<dbReference type="PRINTS" id="PR00413">
    <property type="entry name" value="HADHALOGNASE"/>
</dbReference>
<protein>
    <recommendedName>
        <fullName evidence="4">HAD family hydrolase</fullName>
    </recommendedName>
</protein>
<evidence type="ECO:0000313" key="2">
    <source>
        <dbReference type="EMBL" id="RKL64951.1"/>
    </source>
</evidence>
<dbReference type="GO" id="GO:0016787">
    <property type="term" value="F:hydrolase activity"/>
    <property type="evidence" value="ECO:0007669"/>
    <property type="project" value="UniProtKB-KW"/>
</dbReference>
<dbReference type="Gene3D" id="3.40.50.1000">
    <property type="entry name" value="HAD superfamily/HAD-like"/>
    <property type="match status" value="1"/>
</dbReference>
<comment type="caution">
    <text evidence="2">The sequence shown here is derived from an EMBL/GenBank/DDBJ whole genome shotgun (WGS) entry which is preliminary data.</text>
</comment>
<dbReference type="InterPro" id="IPR041492">
    <property type="entry name" value="HAD_2"/>
</dbReference>
<keyword evidence="1" id="KW-0378">Hydrolase</keyword>
<sequence length="270" mass="31302">MYKKLLEKLIIVFLNLTIEGDEMKSLDIHNTIPFEIKNIKAIVFDLDGTIYPAKQFENQIKPNMVKHAAKTLNIDEESARKTLALYRKEFRSSVLGLQKYHEIDPKIFLESVFNDIDTSSALMYPGLLEELQLLSTKKSLKLLTNSNYSHAEKMVTKFNLTNVFDNIYSVDDWNFIRKPNIEVFDGLVERLNLPSESILIVDDSYLNLEIAHHKGMRTMLVSNQIVEAPYYWEMHKREKHLPQSFIDLAAHNITTLVKEINNVLIKNSNT</sequence>
<dbReference type="EMBL" id="PDOE01000027">
    <property type="protein sequence ID" value="RKL64951.1"/>
    <property type="molecule type" value="Genomic_DNA"/>
</dbReference>
<dbReference type="SUPFAM" id="SSF56784">
    <property type="entry name" value="HAD-like"/>
    <property type="match status" value="1"/>
</dbReference>
<dbReference type="Gene3D" id="1.10.150.450">
    <property type="match status" value="1"/>
</dbReference>
<dbReference type="Pfam" id="PF13419">
    <property type="entry name" value="HAD_2"/>
    <property type="match status" value="1"/>
</dbReference>
<proteinExistence type="predicted"/>
<evidence type="ECO:0008006" key="4">
    <source>
        <dbReference type="Google" id="ProtNLM"/>
    </source>
</evidence>